<evidence type="ECO:0000313" key="2">
    <source>
        <dbReference type="Proteomes" id="UP000192277"/>
    </source>
</evidence>
<dbReference type="Pfam" id="PF15890">
    <property type="entry name" value="Peptidase_Mx1"/>
    <property type="match status" value="1"/>
</dbReference>
<dbReference type="RefSeq" id="WP_014220719.1">
    <property type="nucleotide sequence ID" value="NZ_LWBO01000044.1"/>
</dbReference>
<organism evidence="1 2">
    <name type="scientific">Niastella koreensis</name>
    <dbReference type="NCBI Taxonomy" id="354356"/>
    <lineage>
        <taxon>Bacteria</taxon>
        <taxon>Pseudomonadati</taxon>
        <taxon>Bacteroidota</taxon>
        <taxon>Chitinophagia</taxon>
        <taxon>Chitinophagales</taxon>
        <taxon>Chitinophagaceae</taxon>
        <taxon>Niastella</taxon>
    </lineage>
</organism>
<evidence type="ECO:0008006" key="3">
    <source>
        <dbReference type="Google" id="ProtNLM"/>
    </source>
</evidence>
<protein>
    <recommendedName>
        <fullName evidence="3">Substrate import-associated zinc metallohydrolase lipoprotein</fullName>
    </recommendedName>
</protein>
<keyword evidence="2" id="KW-1185">Reference proteome</keyword>
<name>A0ABX3NPN9_9BACT</name>
<comment type="caution">
    <text evidence="1">The sequence shown here is derived from an EMBL/GenBank/DDBJ whole genome shotgun (WGS) entry which is preliminary data.</text>
</comment>
<dbReference type="PROSITE" id="PS51257">
    <property type="entry name" value="PROKAR_LIPOPROTEIN"/>
    <property type="match status" value="1"/>
</dbReference>
<evidence type="ECO:0000313" key="1">
    <source>
        <dbReference type="EMBL" id="OQP42424.1"/>
    </source>
</evidence>
<dbReference type="Proteomes" id="UP000192277">
    <property type="component" value="Unassembled WGS sequence"/>
</dbReference>
<reference evidence="1 2" key="1">
    <citation type="submission" date="2016-04" db="EMBL/GenBank/DDBJ databases">
        <authorList>
            <person name="Chen L."/>
            <person name="Zhuang W."/>
            <person name="Wang G."/>
        </authorList>
    </citation>
    <scope>NUCLEOTIDE SEQUENCE [LARGE SCALE GENOMIC DNA]</scope>
    <source>
        <strain evidence="2">GR20</strain>
    </source>
</reference>
<dbReference type="SUPFAM" id="SSF55486">
    <property type="entry name" value="Metalloproteases ('zincins'), catalytic domain"/>
    <property type="match status" value="1"/>
</dbReference>
<sequence length="293" mass="32969">MFKHKIYLVVLALAVFASCKKGDDLGDVSQIPGLGGDTWATTPIDTWIRDTLTVPFNVTAKYKWDAGELDFNKTLTPPDESKIIPVLSSIKKVWIDNYVKEAGKTFMMKLIPKFFVLVGSASWNTDGTITLGTAEGGRQIDLYVLNDFRIKGMAGYVPSDSFNIIQMFHTIEHEFGHIMHQTVYYPVAWKQISVGDYTSNWNNDTDSTAHERGFISAYAQSAPDEDFVETISIMLTLGKPQYEDLISKIKTPAAVSKLRQKEAIVINYFKDVWSINFASLQTRTRSSIDLLIK</sequence>
<dbReference type="InterPro" id="IPR030890">
    <property type="entry name" value="LP_HExxH_w_TonB"/>
</dbReference>
<dbReference type="Gene3D" id="3.40.390.70">
    <property type="match status" value="1"/>
</dbReference>
<dbReference type="NCBIfam" id="TIGR04549">
    <property type="entry name" value="LP_HExxH_w_tonB"/>
    <property type="match status" value="1"/>
</dbReference>
<gene>
    <name evidence="1" type="ORF">A4D02_12685</name>
</gene>
<accession>A0ABX3NPN9</accession>
<dbReference type="EMBL" id="LWBO01000044">
    <property type="protein sequence ID" value="OQP42424.1"/>
    <property type="molecule type" value="Genomic_DNA"/>
</dbReference>
<proteinExistence type="predicted"/>